<feature type="domain" description="Histidine kinase" evidence="16">
    <location>
        <begin position="243"/>
        <end position="441"/>
    </location>
</feature>
<dbReference type="PRINTS" id="PR00344">
    <property type="entry name" value="BCTRLSENSOR"/>
</dbReference>
<evidence type="ECO:0000256" key="13">
    <source>
        <dbReference type="ARBA" id="ARBA00023012"/>
    </source>
</evidence>
<evidence type="ECO:0000313" key="19">
    <source>
        <dbReference type="Proteomes" id="UP000788153"/>
    </source>
</evidence>
<evidence type="ECO:0000256" key="2">
    <source>
        <dbReference type="ARBA" id="ARBA00004429"/>
    </source>
</evidence>
<evidence type="ECO:0000256" key="10">
    <source>
        <dbReference type="ARBA" id="ARBA00022777"/>
    </source>
</evidence>
<dbReference type="RefSeq" id="WP_140048049.1">
    <property type="nucleotide sequence ID" value="NZ_BAAAEV010000001.1"/>
</dbReference>
<dbReference type="EC" id="2.7.13.3" evidence="3"/>
<keyword evidence="6" id="KW-0597">Phosphoprotein</keyword>
<dbReference type="SMART" id="SM00387">
    <property type="entry name" value="HATPase_c"/>
    <property type="match status" value="1"/>
</dbReference>
<comment type="caution">
    <text evidence="18">The sequence shown here is derived from an EMBL/GenBank/DDBJ whole genome shotgun (WGS) entry which is preliminary data.</text>
</comment>
<keyword evidence="13" id="KW-0902">Two-component regulatory system</keyword>
<evidence type="ECO:0000256" key="6">
    <source>
        <dbReference type="ARBA" id="ARBA00022553"/>
    </source>
</evidence>
<keyword evidence="11" id="KW-0067">ATP-binding</keyword>
<dbReference type="PROSITE" id="PS50109">
    <property type="entry name" value="HIS_KIN"/>
    <property type="match status" value="1"/>
</dbReference>
<dbReference type="Gene3D" id="1.10.287.130">
    <property type="match status" value="1"/>
</dbReference>
<dbReference type="InterPro" id="IPR005467">
    <property type="entry name" value="His_kinase_dom"/>
</dbReference>
<organism evidence="18 19">
    <name type="scientific">Sphingomonas japonica</name>
    <dbReference type="NCBI Taxonomy" id="511662"/>
    <lineage>
        <taxon>Bacteria</taxon>
        <taxon>Pseudomonadati</taxon>
        <taxon>Pseudomonadota</taxon>
        <taxon>Alphaproteobacteria</taxon>
        <taxon>Sphingomonadales</taxon>
        <taxon>Sphingomonadaceae</taxon>
        <taxon>Sphingomonas</taxon>
    </lineage>
</organism>
<keyword evidence="9" id="KW-0547">Nucleotide-binding</keyword>
<dbReference type="GO" id="GO:0016301">
    <property type="term" value="F:kinase activity"/>
    <property type="evidence" value="ECO:0007669"/>
    <property type="project" value="UniProtKB-KW"/>
</dbReference>
<dbReference type="SUPFAM" id="SSF55874">
    <property type="entry name" value="ATPase domain of HSP90 chaperone/DNA topoisomerase II/histidine kinase"/>
    <property type="match status" value="1"/>
</dbReference>
<dbReference type="InterPro" id="IPR003661">
    <property type="entry name" value="HisK_dim/P_dom"/>
</dbReference>
<reference evidence="18 19" key="1">
    <citation type="submission" date="2020-03" db="EMBL/GenBank/DDBJ databases">
        <title>Genomic Encyclopedia of Type Strains, Phase IV (KMG-IV): sequencing the most valuable type-strain genomes for metagenomic binning, comparative biology and taxonomic classification.</title>
        <authorList>
            <person name="Goeker M."/>
        </authorList>
    </citation>
    <scope>NUCLEOTIDE SEQUENCE [LARGE SCALE GENOMIC DNA]</scope>
    <source>
        <strain evidence="18 19">DSM 22753</strain>
    </source>
</reference>
<dbReference type="PANTHER" id="PTHR44936">
    <property type="entry name" value="SENSOR PROTEIN CREC"/>
    <property type="match status" value="1"/>
</dbReference>
<keyword evidence="5" id="KW-0997">Cell inner membrane</keyword>
<dbReference type="PANTHER" id="PTHR44936:SF5">
    <property type="entry name" value="SENSOR HISTIDINE KINASE ENVZ"/>
    <property type="match status" value="1"/>
</dbReference>
<accession>A0ABX0TX35</accession>
<dbReference type="InterPro" id="IPR004358">
    <property type="entry name" value="Sig_transdc_His_kin-like_C"/>
</dbReference>
<keyword evidence="10 18" id="KW-0418">Kinase</keyword>
<evidence type="ECO:0000256" key="3">
    <source>
        <dbReference type="ARBA" id="ARBA00012438"/>
    </source>
</evidence>
<feature type="transmembrane region" description="Helical" evidence="15">
    <location>
        <begin position="164"/>
        <end position="183"/>
    </location>
</feature>
<dbReference type="SUPFAM" id="SSF47384">
    <property type="entry name" value="Homodimeric domain of signal transducing histidine kinase"/>
    <property type="match status" value="1"/>
</dbReference>
<evidence type="ECO:0000256" key="4">
    <source>
        <dbReference type="ARBA" id="ARBA00022475"/>
    </source>
</evidence>
<evidence type="ECO:0000259" key="17">
    <source>
        <dbReference type="PROSITE" id="PS50885"/>
    </source>
</evidence>
<keyword evidence="8 15" id="KW-0812">Transmembrane</keyword>
<evidence type="ECO:0000256" key="12">
    <source>
        <dbReference type="ARBA" id="ARBA00022989"/>
    </source>
</evidence>
<protein>
    <recommendedName>
        <fullName evidence="3">histidine kinase</fullName>
        <ecNumber evidence="3">2.7.13.3</ecNumber>
    </recommendedName>
</protein>
<feature type="transmembrane region" description="Helical" evidence="15">
    <location>
        <begin position="12"/>
        <end position="34"/>
    </location>
</feature>
<feature type="domain" description="HAMP" evidence="17">
    <location>
        <begin position="184"/>
        <end position="235"/>
    </location>
</feature>
<gene>
    <name evidence="18" type="ORF">FHT01_000392</name>
</gene>
<dbReference type="InterPro" id="IPR036890">
    <property type="entry name" value="HATPase_C_sf"/>
</dbReference>
<dbReference type="SMART" id="SM00304">
    <property type="entry name" value="HAMP"/>
    <property type="match status" value="1"/>
</dbReference>
<evidence type="ECO:0000256" key="14">
    <source>
        <dbReference type="ARBA" id="ARBA00023136"/>
    </source>
</evidence>
<evidence type="ECO:0000256" key="15">
    <source>
        <dbReference type="SAM" id="Phobius"/>
    </source>
</evidence>
<dbReference type="InterPro" id="IPR003660">
    <property type="entry name" value="HAMP_dom"/>
</dbReference>
<evidence type="ECO:0000259" key="16">
    <source>
        <dbReference type="PROSITE" id="PS50109"/>
    </source>
</evidence>
<keyword evidence="7" id="KW-0808">Transferase</keyword>
<sequence>MKRVHLWPSGLTGRVTLVLLAAILIEFLGTVIVFGESERLLLRNEQSQRIAEQLVVAERVIRSVPAGERPATAGNLSTRHVTFGWGGEPPQVEQANAKASGVASEIFLWEPELIKRELIIGTTRQHAGDEGDTHLAGALRLDDSSWLSFRSNEPLTPWATALETLMSVTVFALVVLVLAAALVRTLGAPLRALADAAGEIGFGHKVEVRASGPRELRTLADALNAMQARIRQLLDSRTQALTAVSHDLRTPLARLRLRLAAPPEQADVGAMRSDVEEMEAMLDSLLDFMRGGEAEAPKRTDIASLLQAIADDAADLGGDIVYVGPGHMPGMIRALTLRRAVTNLVDNARRHAGGAQIDLARHGDTIVITVRDEGPGMPAESLSHAAEAFFRGDDARQRDTKGLGLGLAIADQAARMHGGMLLLSNRKPHGLNAEIRFPATIDPTAASGHTL</sequence>
<comment type="subcellular location">
    <subcellularLocation>
        <location evidence="2">Cell inner membrane</location>
        <topology evidence="2">Multi-pass membrane protein</topology>
    </subcellularLocation>
</comment>
<proteinExistence type="predicted"/>
<evidence type="ECO:0000256" key="7">
    <source>
        <dbReference type="ARBA" id="ARBA00022679"/>
    </source>
</evidence>
<dbReference type="PROSITE" id="PS50885">
    <property type="entry name" value="HAMP"/>
    <property type="match status" value="1"/>
</dbReference>
<dbReference type="CDD" id="cd06225">
    <property type="entry name" value="HAMP"/>
    <property type="match status" value="1"/>
</dbReference>
<keyword evidence="4" id="KW-1003">Cell membrane</keyword>
<dbReference type="Pfam" id="PF00672">
    <property type="entry name" value="HAMP"/>
    <property type="match status" value="1"/>
</dbReference>
<keyword evidence="19" id="KW-1185">Reference proteome</keyword>
<comment type="catalytic activity">
    <reaction evidence="1">
        <text>ATP + protein L-histidine = ADP + protein N-phospho-L-histidine.</text>
        <dbReference type="EC" id="2.7.13.3"/>
    </reaction>
</comment>
<dbReference type="InterPro" id="IPR003594">
    <property type="entry name" value="HATPase_dom"/>
</dbReference>
<dbReference type="Pfam" id="PF00512">
    <property type="entry name" value="HisKA"/>
    <property type="match status" value="1"/>
</dbReference>
<dbReference type="Pfam" id="PF02518">
    <property type="entry name" value="HATPase_c"/>
    <property type="match status" value="1"/>
</dbReference>
<evidence type="ECO:0000256" key="5">
    <source>
        <dbReference type="ARBA" id="ARBA00022519"/>
    </source>
</evidence>
<dbReference type="EMBL" id="JAASQP010000001">
    <property type="protein sequence ID" value="NIJ22850.1"/>
    <property type="molecule type" value="Genomic_DNA"/>
</dbReference>
<dbReference type="Gene3D" id="3.30.565.10">
    <property type="entry name" value="Histidine kinase-like ATPase, C-terminal domain"/>
    <property type="match status" value="1"/>
</dbReference>
<dbReference type="SMART" id="SM00388">
    <property type="entry name" value="HisKA"/>
    <property type="match status" value="1"/>
</dbReference>
<evidence type="ECO:0000256" key="9">
    <source>
        <dbReference type="ARBA" id="ARBA00022741"/>
    </source>
</evidence>
<keyword evidence="14 15" id="KW-0472">Membrane</keyword>
<dbReference type="InterPro" id="IPR036097">
    <property type="entry name" value="HisK_dim/P_sf"/>
</dbReference>
<dbReference type="Proteomes" id="UP000788153">
    <property type="component" value="Unassembled WGS sequence"/>
</dbReference>
<evidence type="ECO:0000256" key="1">
    <source>
        <dbReference type="ARBA" id="ARBA00000085"/>
    </source>
</evidence>
<evidence type="ECO:0000256" key="8">
    <source>
        <dbReference type="ARBA" id="ARBA00022692"/>
    </source>
</evidence>
<keyword evidence="12 15" id="KW-1133">Transmembrane helix</keyword>
<evidence type="ECO:0000313" key="18">
    <source>
        <dbReference type="EMBL" id="NIJ22850.1"/>
    </source>
</evidence>
<dbReference type="InterPro" id="IPR050980">
    <property type="entry name" value="2C_sensor_his_kinase"/>
</dbReference>
<evidence type="ECO:0000256" key="11">
    <source>
        <dbReference type="ARBA" id="ARBA00022840"/>
    </source>
</evidence>
<name>A0ABX0TX35_9SPHN</name>